<dbReference type="Proteomes" id="UP001236795">
    <property type="component" value="Unassembled WGS sequence"/>
</dbReference>
<feature type="transmembrane region" description="Helical" evidence="1">
    <location>
        <begin position="5"/>
        <end position="25"/>
    </location>
</feature>
<evidence type="ECO:0000256" key="1">
    <source>
        <dbReference type="SAM" id="Phobius"/>
    </source>
</evidence>
<sequence length="62" mass="6813">MRSLIVNLVLVVAVFALVLFALGSGMGGVEVSIWLCALLASLVFVISRYVRRRRGVRTEPTH</sequence>
<keyword evidence="1" id="KW-1133">Transmembrane helix</keyword>
<organism evidence="2 3">
    <name type="scientific">Streptomyces thermodiastaticus</name>
    <dbReference type="NCBI Taxonomy" id="44061"/>
    <lineage>
        <taxon>Bacteria</taxon>
        <taxon>Bacillati</taxon>
        <taxon>Actinomycetota</taxon>
        <taxon>Actinomycetes</taxon>
        <taxon>Kitasatosporales</taxon>
        <taxon>Streptomycetaceae</taxon>
        <taxon>Streptomyces</taxon>
    </lineage>
</organism>
<name>A0ABU0KIZ2_9ACTN</name>
<keyword evidence="1" id="KW-0472">Membrane</keyword>
<dbReference type="EMBL" id="JAUSWC010000015">
    <property type="protein sequence ID" value="MDQ0489376.1"/>
    <property type="molecule type" value="Genomic_DNA"/>
</dbReference>
<reference evidence="2 3" key="1">
    <citation type="submission" date="2023-07" db="EMBL/GenBank/DDBJ databases">
        <title>Genomic Encyclopedia of Type Strains, Phase IV (KMG-IV): sequencing the most valuable type-strain genomes for metagenomic binning, comparative biology and taxonomic classification.</title>
        <authorList>
            <person name="Goeker M."/>
        </authorList>
    </citation>
    <scope>NUCLEOTIDE SEQUENCE [LARGE SCALE GENOMIC DNA]</scope>
    <source>
        <strain evidence="2 3">DSM 40573</strain>
    </source>
</reference>
<comment type="caution">
    <text evidence="2">The sequence shown here is derived from an EMBL/GenBank/DDBJ whole genome shotgun (WGS) entry which is preliminary data.</text>
</comment>
<accession>A0ABU0KIZ2</accession>
<evidence type="ECO:0000313" key="2">
    <source>
        <dbReference type="EMBL" id="MDQ0489376.1"/>
    </source>
</evidence>
<dbReference type="RefSeq" id="WP_028961762.1">
    <property type="nucleotide sequence ID" value="NZ_JAUSWC010000015.1"/>
</dbReference>
<keyword evidence="3" id="KW-1185">Reference proteome</keyword>
<feature type="transmembrane region" description="Helical" evidence="1">
    <location>
        <begin position="31"/>
        <end position="50"/>
    </location>
</feature>
<proteinExistence type="predicted"/>
<keyword evidence="1" id="KW-0812">Transmembrane</keyword>
<evidence type="ECO:0000313" key="3">
    <source>
        <dbReference type="Proteomes" id="UP001236795"/>
    </source>
</evidence>
<gene>
    <name evidence="2" type="ORF">QO019_004248</name>
</gene>
<protein>
    <submittedName>
        <fullName evidence="2">Uncharacterized membrane protein YhaH (DUF805 family)</fullName>
    </submittedName>
</protein>